<evidence type="ECO:0000313" key="3">
    <source>
        <dbReference type="EMBL" id="OGH85288.1"/>
    </source>
</evidence>
<dbReference type="EMBL" id="MFQW01000045">
    <property type="protein sequence ID" value="OGH85288.1"/>
    <property type="molecule type" value="Genomic_DNA"/>
</dbReference>
<evidence type="ECO:0000313" key="4">
    <source>
        <dbReference type="Proteomes" id="UP000178349"/>
    </source>
</evidence>
<feature type="transmembrane region" description="Helical" evidence="1">
    <location>
        <begin position="7"/>
        <end position="28"/>
    </location>
</feature>
<organism evidence="3 4">
    <name type="scientific">Candidatus Magasanikbacteria bacterium RIFOXYC12_FULL_33_11</name>
    <dbReference type="NCBI Taxonomy" id="1798701"/>
    <lineage>
        <taxon>Bacteria</taxon>
        <taxon>Candidatus Magasanikiibacteriota</taxon>
    </lineage>
</organism>
<evidence type="ECO:0000256" key="1">
    <source>
        <dbReference type="SAM" id="Phobius"/>
    </source>
</evidence>
<gene>
    <name evidence="3" type="ORF">A2493_01560</name>
</gene>
<feature type="transmembrane region" description="Helical" evidence="1">
    <location>
        <begin position="34"/>
        <end position="53"/>
    </location>
</feature>
<comment type="caution">
    <text evidence="3">The sequence shown here is derived from an EMBL/GenBank/DDBJ whole genome shotgun (WGS) entry which is preliminary data.</text>
</comment>
<dbReference type="AlphaFoldDB" id="A0A1F6NN70"/>
<keyword evidence="1" id="KW-0472">Membrane</keyword>
<dbReference type="Pfam" id="PF26604">
    <property type="entry name" value="CBU_0592"/>
    <property type="match status" value="1"/>
</dbReference>
<protein>
    <recommendedName>
        <fullName evidence="2">CBU-0592-like domain-containing protein</fullName>
    </recommendedName>
</protein>
<keyword evidence="1" id="KW-1133">Transmembrane helix</keyword>
<dbReference type="Proteomes" id="UP000178349">
    <property type="component" value="Unassembled WGS sequence"/>
</dbReference>
<name>A0A1F6NN70_9BACT</name>
<dbReference type="NCBIfam" id="NF047864">
    <property type="entry name" value="CBU_0592_membra"/>
    <property type="match status" value="1"/>
</dbReference>
<evidence type="ECO:0000259" key="2">
    <source>
        <dbReference type="Pfam" id="PF26604"/>
    </source>
</evidence>
<proteinExistence type="predicted"/>
<sequence length="78" mass="8822">MKNIIHLAIGWYGAIIILLAYILISFDLMSPNSFLYQLMNVTGAIGLVYYSTLKKDFPTSVLNVFWAFVALVAMIKLF</sequence>
<feature type="transmembrane region" description="Helical" evidence="1">
    <location>
        <begin position="60"/>
        <end position="77"/>
    </location>
</feature>
<dbReference type="InterPro" id="IPR058058">
    <property type="entry name" value="CBU_0592-like"/>
</dbReference>
<reference evidence="3 4" key="1">
    <citation type="journal article" date="2016" name="Nat. Commun.">
        <title>Thousands of microbial genomes shed light on interconnected biogeochemical processes in an aquifer system.</title>
        <authorList>
            <person name="Anantharaman K."/>
            <person name="Brown C.T."/>
            <person name="Hug L.A."/>
            <person name="Sharon I."/>
            <person name="Castelle C.J."/>
            <person name="Probst A.J."/>
            <person name="Thomas B.C."/>
            <person name="Singh A."/>
            <person name="Wilkins M.J."/>
            <person name="Karaoz U."/>
            <person name="Brodie E.L."/>
            <person name="Williams K.H."/>
            <person name="Hubbard S.S."/>
            <person name="Banfield J.F."/>
        </authorList>
    </citation>
    <scope>NUCLEOTIDE SEQUENCE [LARGE SCALE GENOMIC DNA]</scope>
</reference>
<keyword evidence="1" id="KW-0812">Transmembrane</keyword>
<feature type="domain" description="CBU-0592-like" evidence="2">
    <location>
        <begin position="8"/>
        <end position="77"/>
    </location>
</feature>
<accession>A0A1F6NN70</accession>